<feature type="transmembrane region" description="Helical" evidence="5">
    <location>
        <begin position="102"/>
        <end position="122"/>
    </location>
</feature>
<dbReference type="CDD" id="cd06170">
    <property type="entry name" value="LuxR_C_like"/>
    <property type="match status" value="1"/>
</dbReference>
<dbReference type="Proteomes" id="UP000253805">
    <property type="component" value="Unassembled WGS sequence"/>
</dbReference>
<gene>
    <name evidence="7" type="ORF">C1850_08950</name>
</gene>
<dbReference type="Pfam" id="PF00196">
    <property type="entry name" value="GerE"/>
    <property type="match status" value="1"/>
</dbReference>
<evidence type="ECO:0000256" key="3">
    <source>
        <dbReference type="ARBA" id="ARBA00023163"/>
    </source>
</evidence>
<feature type="transmembrane region" description="Helical" evidence="5">
    <location>
        <begin position="350"/>
        <end position="372"/>
    </location>
</feature>
<keyword evidence="5" id="KW-0472">Membrane</keyword>
<dbReference type="GO" id="GO:0003677">
    <property type="term" value="F:DNA binding"/>
    <property type="evidence" value="ECO:0007669"/>
    <property type="project" value="UniProtKB-KW"/>
</dbReference>
<organism evidence="7 8">
    <name type="scientific">Adlercreutzia equolifaciens subsp. celatus</name>
    <dbReference type="NCBI Taxonomy" id="394340"/>
    <lineage>
        <taxon>Bacteria</taxon>
        <taxon>Bacillati</taxon>
        <taxon>Actinomycetota</taxon>
        <taxon>Coriobacteriia</taxon>
        <taxon>Eggerthellales</taxon>
        <taxon>Eggerthellaceae</taxon>
        <taxon>Adlercreutzia</taxon>
    </lineage>
</organism>
<proteinExistence type="predicted"/>
<evidence type="ECO:0000256" key="4">
    <source>
        <dbReference type="SAM" id="MobiDB-lite"/>
    </source>
</evidence>
<evidence type="ECO:0000256" key="2">
    <source>
        <dbReference type="ARBA" id="ARBA00023125"/>
    </source>
</evidence>
<dbReference type="InterPro" id="IPR036388">
    <property type="entry name" value="WH-like_DNA-bd_sf"/>
</dbReference>
<dbReference type="SUPFAM" id="SSF46894">
    <property type="entry name" value="C-terminal effector domain of the bipartite response regulators"/>
    <property type="match status" value="1"/>
</dbReference>
<protein>
    <recommendedName>
        <fullName evidence="6">HTH luxR-type domain-containing protein</fullName>
    </recommendedName>
</protein>
<feature type="transmembrane region" description="Helical" evidence="5">
    <location>
        <begin position="78"/>
        <end position="96"/>
    </location>
</feature>
<keyword evidence="1" id="KW-0805">Transcription regulation</keyword>
<keyword evidence="2" id="KW-0238">DNA-binding</keyword>
<dbReference type="SMART" id="SM00421">
    <property type="entry name" value="HTH_LUXR"/>
    <property type="match status" value="1"/>
</dbReference>
<evidence type="ECO:0000259" key="6">
    <source>
        <dbReference type="PROSITE" id="PS50043"/>
    </source>
</evidence>
<dbReference type="Gene3D" id="1.10.10.10">
    <property type="entry name" value="Winged helix-like DNA-binding domain superfamily/Winged helix DNA-binding domain"/>
    <property type="match status" value="1"/>
</dbReference>
<dbReference type="PRINTS" id="PR00038">
    <property type="entry name" value="HTHLUXR"/>
</dbReference>
<accession>A0A369NYH9</accession>
<sequence length="517" mass="55608">MQRAKRLLEGLRIHHLGFGFFWTVTFIVLAGFQGAGAVADYWQIYILTEQTLMPLAVGALGALCAFRRCELPHWTASAASFMLSGAALLYFLAFHFGQSDGAIATVAGVLMGGSCALFFLLWEMFYVTEGQQRALICIPLSAAMSVALYLLIRLLPPVAVALAAVCVLPFLALLCLQKSLAEIEADATAPLTRPALRRAVGDLWRPALCVSILGFSWKLIAGIEPAQSSGGAAVLVGFATAALLVVALELFLSKGFDILHICQVLFPALTVVFLLPSLFGQQYTTLLVAFLMFGFEVVNLLLIITCAVYTIRNGLPSSPLYALCIGPVLLSMAVGSGLAELLGPALSDDLAHWTNVILLCVVLLSVALILVTRGKGQALASMTDAELLNRGTTLRRGRRDSRRDGRQGAKPANGSARQRGDALHSPDATAADATRVPSDGPSEQQRRIRSYLEEHGLSPREIEVAELLMKGHTVSAIAGKLFISENTTRGHAKSIYKKLAIHSRQELVDLDDQLTRA</sequence>
<dbReference type="RefSeq" id="WP_114549426.1">
    <property type="nucleotide sequence ID" value="NZ_PPUT01000024.1"/>
</dbReference>
<reference evidence="7 8" key="1">
    <citation type="journal article" date="2018" name="Elife">
        <title>Discovery and characterization of a prevalent human gut bacterial enzyme sufficient for the inactivation of a family of plant toxins.</title>
        <authorList>
            <person name="Koppel N."/>
            <person name="Bisanz J.E."/>
            <person name="Pandelia M.E."/>
            <person name="Turnbaugh P.J."/>
            <person name="Balskus E.P."/>
        </authorList>
    </citation>
    <scope>NUCLEOTIDE SEQUENCE [LARGE SCALE GENOMIC DNA]</scope>
    <source>
        <strain evidence="7 8">OB21 GAM 11</strain>
    </source>
</reference>
<feature type="transmembrane region" description="Helical" evidence="5">
    <location>
        <begin position="12"/>
        <end position="32"/>
    </location>
</feature>
<dbReference type="PANTHER" id="PTHR44688">
    <property type="entry name" value="DNA-BINDING TRANSCRIPTIONAL ACTIVATOR DEVR_DOSR"/>
    <property type="match status" value="1"/>
</dbReference>
<dbReference type="PROSITE" id="PS50043">
    <property type="entry name" value="HTH_LUXR_2"/>
    <property type="match status" value="1"/>
</dbReference>
<feature type="transmembrane region" description="Helical" evidence="5">
    <location>
        <begin position="258"/>
        <end position="279"/>
    </location>
</feature>
<keyword evidence="5" id="KW-0812">Transmembrane</keyword>
<keyword evidence="3" id="KW-0804">Transcription</keyword>
<dbReference type="PANTHER" id="PTHR44688:SF16">
    <property type="entry name" value="DNA-BINDING TRANSCRIPTIONAL ACTIVATOR DEVR_DOSR"/>
    <property type="match status" value="1"/>
</dbReference>
<feature type="region of interest" description="Disordered" evidence="4">
    <location>
        <begin position="390"/>
        <end position="446"/>
    </location>
</feature>
<feature type="transmembrane region" description="Helical" evidence="5">
    <location>
        <begin position="134"/>
        <end position="152"/>
    </location>
</feature>
<dbReference type="EMBL" id="PPUT01000024">
    <property type="protein sequence ID" value="RDC42840.1"/>
    <property type="molecule type" value="Genomic_DNA"/>
</dbReference>
<feature type="transmembrane region" description="Helical" evidence="5">
    <location>
        <begin position="320"/>
        <end position="338"/>
    </location>
</feature>
<evidence type="ECO:0000313" key="7">
    <source>
        <dbReference type="EMBL" id="RDC42840.1"/>
    </source>
</evidence>
<feature type="transmembrane region" description="Helical" evidence="5">
    <location>
        <begin position="203"/>
        <end position="220"/>
    </location>
</feature>
<feature type="transmembrane region" description="Helical" evidence="5">
    <location>
        <begin position="44"/>
        <end position="66"/>
    </location>
</feature>
<evidence type="ECO:0000256" key="5">
    <source>
        <dbReference type="SAM" id="Phobius"/>
    </source>
</evidence>
<dbReference type="InterPro" id="IPR000792">
    <property type="entry name" value="Tscrpt_reg_LuxR_C"/>
</dbReference>
<feature type="transmembrane region" description="Helical" evidence="5">
    <location>
        <begin position="158"/>
        <end position="176"/>
    </location>
</feature>
<dbReference type="InterPro" id="IPR016032">
    <property type="entry name" value="Sig_transdc_resp-reg_C-effctor"/>
</dbReference>
<feature type="domain" description="HTH luxR-type" evidence="6">
    <location>
        <begin position="450"/>
        <end position="515"/>
    </location>
</feature>
<feature type="transmembrane region" description="Helical" evidence="5">
    <location>
        <begin position="285"/>
        <end position="308"/>
    </location>
</feature>
<keyword evidence="5" id="KW-1133">Transmembrane helix</keyword>
<evidence type="ECO:0000313" key="8">
    <source>
        <dbReference type="Proteomes" id="UP000253805"/>
    </source>
</evidence>
<comment type="caution">
    <text evidence="7">The sequence shown here is derived from an EMBL/GenBank/DDBJ whole genome shotgun (WGS) entry which is preliminary data.</text>
</comment>
<dbReference type="GO" id="GO:0006355">
    <property type="term" value="P:regulation of DNA-templated transcription"/>
    <property type="evidence" value="ECO:0007669"/>
    <property type="project" value="InterPro"/>
</dbReference>
<dbReference type="AlphaFoldDB" id="A0A369NYH9"/>
<name>A0A369NYH9_9ACTN</name>
<evidence type="ECO:0000256" key="1">
    <source>
        <dbReference type="ARBA" id="ARBA00023015"/>
    </source>
</evidence>
<feature type="transmembrane region" description="Helical" evidence="5">
    <location>
        <begin position="232"/>
        <end position="251"/>
    </location>
</feature>